<proteinExistence type="predicted"/>
<dbReference type="InterPro" id="IPR011050">
    <property type="entry name" value="Pectin_lyase_fold/virulence"/>
</dbReference>
<evidence type="ECO:0000313" key="2">
    <source>
        <dbReference type="EMBL" id="PXZ06217.1"/>
    </source>
</evidence>
<dbReference type="NCBIfam" id="TIGR01901">
    <property type="entry name" value="adhes_NPXG"/>
    <property type="match status" value="1"/>
</dbReference>
<gene>
    <name evidence="2" type="ORF">DKK79_06030</name>
</gene>
<evidence type="ECO:0000313" key="3">
    <source>
        <dbReference type="Proteomes" id="UP000247483"/>
    </source>
</evidence>
<dbReference type="SMART" id="SM00912">
    <property type="entry name" value="Haemagg_act"/>
    <property type="match status" value="1"/>
</dbReference>
<dbReference type="SUPFAM" id="SSF51126">
    <property type="entry name" value="Pectin lyase-like"/>
    <property type="match status" value="1"/>
</dbReference>
<dbReference type="EMBL" id="QGLP01000004">
    <property type="protein sequence ID" value="PXZ06217.1"/>
    <property type="molecule type" value="Genomic_DNA"/>
</dbReference>
<dbReference type="Pfam" id="PF13018">
    <property type="entry name" value="ESPR"/>
    <property type="match status" value="1"/>
</dbReference>
<dbReference type="Gene3D" id="2.160.20.10">
    <property type="entry name" value="Single-stranded right-handed beta-helix, Pectin lyase-like"/>
    <property type="match status" value="1"/>
</dbReference>
<dbReference type="RefSeq" id="WP_181415240.1">
    <property type="nucleotide sequence ID" value="NZ_QGLP01000004.1"/>
</dbReference>
<feature type="domain" description="Filamentous haemagglutinin FhaB/tRNA nuclease CdiA-like TPS" evidence="1">
    <location>
        <begin position="93"/>
        <end position="199"/>
    </location>
</feature>
<accession>A0A2V4ED18</accession>
<dbReference type="InterPro" id="IPR008638">
    <property type="entry name" value="FhaB/CdiA-like_TPS"/>
</dbReference>
<sequence>MNKKLYRVIFNKKRGLQMVVAEIAKTLGGKEKTAKDEKLPLLKSFFYTLKPITLFVSLSLGFVTLSSPVYGASDIVADKQAAKHQQPQVINAANGITQVNIQTPNKKGVSHNKYRQFDVAQQGAILNNSSKISQTQIAGHVQGNEFLKSSGPAKIILNEVNSRNPSQLNGVLEVAGQKAQVIIANPSGITCNGCGFINA</sequence>
<dbReference type="Pfam" id="PF05860">
    <property type="entry name" value="TPS"/>
    <property type="match status" value="1"/>
</dbReference>
<feature type="non-terminal residue" evidence="2">
    <location>
        <position position="199"/>
    </location>
</feature>
<dbReference type="AlphaFoldDB" id="A0A2V4ED18"/>
<dbReference type="Proteomes" id="UP000247483">
    <property type="component" value="Unassembled WGS sequence"/>
</dbReference>
<dbReference type="InterPro" id="IPR024973">
    <property type="entry name" value="ESPR"/>
</dbReference>
<protein>
    <recommendedName>
        <fullName evidence="1">Filamentous haemagglutinin FhaB/tRNA nuclease CdiA-like TPS domain-containing protein</fullName>
    </recommendedName>
</protein>
<reference evidence="2 3" key="1">
    <citation type="submission" date="2018-05" db="EMBL/GenBank/DDBJ databases">
        <title>Reference genomes for bee gut microbiota database.</title>
        <authorList>
            <person name="Ellegaard K.M."/>
        </authorList>
    </citation>
    <scope>NUCLEOTIDE SEQUENCE [LARGE SCALE GENOMIC DNA]</scope>
    <source>
        <strain evidence="2 3">ESL0177</strain>
    </source>
</reference>
<dbReference type="InterPro" id="IPR012334">
    <property type="entry name" value="Pectin_lyas_fold"/>
</dbReference>
<evidence type="ECO:0000259" key="1">
    <source>
        <dbReference type="SMART" id="SM00912"/>
    </source>
</evidence>
<organism evidence="2 3">
    <name type="scientific">Gilliamella apicola</name>
    <dbReference type="NCBI Taxonomy" id="1196095"/>
    <lineage>
        <taxon>Bacteria</taxon>
        <taxon>Pseudomonadati</taxon>
        <taxon>Pseudomonadota</taxon>
        <taxon>Gammaproteobacteria</taxon>
        <taxon>Orbales</taxon>
        <taxon>Orbaceae</taxon>
        <taxon>Gilliamella</taxon>
    </lineage>
</organism>
<name>A0A2V4ED18_9GAMM</name>
<comment type="caution">
    <text evidence="2">The sequence shown here is derived from an EMBL/GenBank/DDBJ whole genome shotgun (WGS) entry which is preliminary data.</text>
</comment>